<sequence>MALNKKATFSYLDQNVNWVRLDGNFIVKVERLNNHVARVYLVDNANAQQQVPANMAMTDSEGNRFPPYKDNFMITWADSYTLTFNGQVVLRLNNQKEQAFLALPNAEHGIE</sequence>
<keyword evidence="2" id="KW-1185">Reference proteome</keyword>
<protein>
    <submittedName>
        <fullName evidence="1">Uncharacterized protein</fullName>
    </submittedName>
</protein>
<gene>
    <name evidence="1" type="ORF">HYH03_017660</name>
</gene>
<organism evidence="1 2">
    <name type="scientific">Edaphochlamys debaryana</name>
    <dbReference type="NCBI Taxonomy" id="47281"/>
    <lineage>
        <taxon>Eukaryota</taxon>
        <taxon>Viridiplantae</taxon>
        <taxon>Chlorophyta</taxon>
        <taxon>core chlorophytes</taxon>
        <taxon>Chlorophyceae</taxon>
        <taxon>CS clade</taxon>
        <taxon>Chlamydomonadales</taxon>
        <taxon>Chlamydomonadales incertae sedis</taxon>
        <taxon>Edaphochlamys</taxon>
    </lineage>
</organism>
<name>A0A836BQD0_9CHLO</name>
<reference evidence="1" key="1">
    <citation type="journal article" date="2020" name="bioRxiv">
        <title>Comparative genomics of Chlamydomonas.</title>
        <authorList>
            <person name="Craig R.J."/>
            <person name="Hasan A.R."/>
            <person name="Ness R.W."/>
            <person name="Keightley P.D."/>
        </authorList>
    </citation>
    <scope>NUCLEOTIDE SEQUENCE</scope>
    <source>
        <strain evidence="1">CCAP 11/70</strain>
    </source>
</reference>
<proteinExistence type="predicted"/>
<evidence type="ECO:0000313" key="1">
    <source>
        <dbReference type="EMBL" id="KAG2483478.1"/>
    </source>
</evidence>
<evidence type="ECO:0000313" key="2">
    <source>
        <dbReference type="Proteomes" id="UP000612055"/>
    </source>
</evidence>
<comment type="caution">
    <text evidence="1">The sequence shown here is derived from an EMBL/GenBank/DDBJ whole genome shotgun (WGS) entry which is preliminary data.</text>
</comment>
<dbReference type="EMBL" id="JAEHOE010000175">
    <property type="protein sequence ID" value="KAG2483478.1"/>
    <property type="molecule type" value="Genomic_DNA"/>
</dbReference>
<dbReference type="OrthoDB" id="530925at2759"/>
<dbReference type="Proteomes" id="UP000612055">
    <property type="component" value="Unassembled WGS sequence"/>
</dbReference>
<dbReference type="AlphaFoldDB" id="A0A836BQD0"/>
<accession>A0A836BQD0</accession>